<evidence type="ECO:0000313" key="1">
    <source>
        <dbReference type="EMBL" id="MET3794822.1"/>
    </source>
</evidence>
<dbReference type="EMBL" id="JBEPML010000030">
    <property type="protein sequence ID" value="MET3794822.1"/>
    <property type="molecule type" value="Genomic_DNA"/>
</dbReference>
<dbReference type="Gene3D" id="3.30.70.100">
    <property type="match status" value="1"/>
</dbReference>
<accession>A0ABV2N7M9</accession>
<comment type="caution">
    <text evidence="1">The sequence shown here is derived from an EMBL/GenBank/DDBJ whole genome shotgun (WGS) entry which is preliminary data.</text>
</comment>
<reference evidence="1 2" key="1">
    <citation type="submission" date="2024-06" db="EMBL/GenBank/DDBJ databases">
        <title>Genomic Encyclopedia of Type Strains, Phase IV (KMG-IV): sequencing the most valuable type-strain genomes for metagenomic binning, comparative biology and taxonomic classification.</title>
        <authorList>
            <person name="Goeker M."/>
        </authorList>
    </citation>
    <scope>NUCLEOTIDE SEQUENCE [LARGE SCALE GENOMIC DNA]</scope>
    <source>
        <strain evidence="1 2">DSM 27865</strain>
    </source>
</reference>
<dbReference type="RefSeq" id="WP_354199730.1">
    <property type="nucleotide sequence ID" value="NZ_JBEPML010000030.1"/>
</dbReference>
<organism evidence="1 2">
    <name type="scientific">Aquamicrobium terrae</name>
    <dbReference type="NCBI Taxonomy" id="1324945"/>
    <lineage>
        <taxon>Bacteria</taxon>
        <taxon>Pseudomonadati</taxon>
        <taxon>Pseudomonadota</taxon>
        <taxon>Alphaproteobacteria</taxon>
        <taxon>Hyphomicrobiales</taxon>
        <taxon>Phyllobacteriaceae</taxon>
        <taxon>Aquamicrobium</taxon>
    </lineage>
</organism>
<gene>
    <name evidence="1" type="ORF">ABID37_005062</name>
</gene>
<sequence length="103" mass="11312">MIVETTNYFASEGKAAAVLEQRRRATSIRLALGLPPGRILVKLTGDGPDVRWECTFASMQAYEADMEARASSPEFAAARNAMHTLLSRFERHLSAEDDKPAAT</sequence>
<keyword evidence="2" id="KW-1185">Reference proteome</keyword>
<protein>
    <submittedName>
        <fullName evidence="1">Uncharacterized protein</fullName>
    </submittedName>
</protein>
<evidence type="ECO:0000313" key="2">
    <source>
        <dbReference type="Proteomes" id="UP001549076"/>
    </source>
</evidence>
<name>A0ABV2N7M9_9HYPH</name>
<proteinExistence type="predicted"/>
<dbReference type="Proteomes" id="UP001549076">
    <property type="component" value="Unassembled WGS sequence"/>
</dbReference>